<dbReference type="RefSeq" id="WP_183513290.1">
    <property type="nucleotide sequence ID" value="NZ_BAABGK010000003.1"/>
</dbReference>
<dbReference type="Proteomes" id="UP000523000">
    <property type="component" value="Unassembled WGS sequence"/>
</dbReference>
<gene>
    <name evidence="1" type="ORF">E9229_003909</name>
</gene>
<evidence type="ECO:0000313" key="2">
    <source>
        <dbReference type="Proteomes" id="UP000523000"/>
    </source>
</evidence>
<dbReference type="EMBL" id="JACHVS010000005">
    <property type="protein sequence ID" value="MBB2997637.1"/>
    <property type="molecule type" value="Genomic_DNA"/>
</dbReference>
<dbReference type="AlphaFoldDB" id="A0A839QNY9"/>
<name>A0A839QNY9_9MICC</name>
<proteinExistence type="predicted"/>
<evidence type="ECO:0008006" key="3">
    <source>
        <dbReference type="Google" id="ProtNLM"/>
    </source>
</evidence>
<organism evidence="1 2">
    <name type="scientific">Paeniglutamicibacter cryotolerans</name>
    <dbReference type="NCBI Taxonomy" id="670079"/>
    <lineage>
        <taxon>Bacteria</taxon>
        <taxon>Bacillati</taxon>
        <taxon>Actinomycetota</taxon>
        <taxon>Actinomycetes</taxon>
        <taxon>Micrococcales</taxon>
        <taxon>Micrococcaceae</taxon>
        <taxon>Paeniglutamicibacter</taxon>
    </lineage>
</organism>
<reference evidence="1 2" key="1">
    <citation type="submission" date="2020-08" db="EMBL/GenBank/DDBJ databases">
        <title>Sequencing the genomes of 1000 actinobacteria strains.</title>
        <authorList>
            <person name="Klenk H.-P."/>
        </authorList>
    </citation>
    <scope>NUCLEOTIDE SEQUENCE [LARGE SCALE GENOMIC DNA]</scope>
    <source>
        <strain evidence="1 2">DSM 22826</strain>
    </source>
</reference>
<comment type="caution">
    <text evidence="1">The sequence shown here is derived from an EMBL/GenBank/DDBJ whole genome shotgun (WGS) entry which is preliminary data.</text>
</comment>
<sequence>MGTLAERNRTELMESLADNLKALPDEQLEAIKDFAGLARRMAHLVPAPPGTYGNLIGPVYSTKALQAMWDISREAVSKKARSGKLLALKVDGENLFPVFQFRGNEVRADVRDIVKVLRESADPFTVAQWLRTPQDDDAQKRTPLSQLDEGCFEVVKSSATRAAARWSA</sequence>
<accession>A0A839QNY9</accession>
<evidence type="ECO:0000313" key="1">
    <source>
        <dbReference type="EMBL" id="MBB2997637.1"/>
    </source>
</evidence>
<keyword evidence="2" id="KW-1185">Reference proteome</keyword>
<protein>
    <recommendedName>
        <fullName evidence="3">DUF2384 domain-containing protein</fullName>
    </recommendedName>
</protein>